<dbReference type="STRING" id="2025994.A0A2T3A3C7"/>
<evidence type="ECO:0000313" key="2">
    <source>
        <dbReference type="EMBL" id="PSR82129.1"/>
    </source>
</evidence>
<keyword evidence="3" id="KW-1185">Reference proteome</keyword>
<accession>A0A2T3A3C7</accession>
<feature type="compositionally biased region" description="Basic residues" evidence="1">
    <location>
        <begin position="692"/>
        <end position="708"/>
    </location>
</feature>
<dbReference type="OrthoDB" id="5192057at2759"/>
<dbReference type="AlphaFoldDB" id="A0A2T3A3C7"/>
<dbReference type="Proteomes" id="UP000241462">
    <property type="component" value="Unassembled WGS sequence"/>
</dbReference>
<name>A0A2T3A3C7_9PEZI</name>
<feature type="compositionally biased region" description="Basic residues" evidence="1">
    <location>
        <begin position="647"/>
        <end position="664"/>
    </location>
</feature>
<protein>
    <submittedName>
        <fullName evidence="2">Uncharacterized protein</fullName>
    </submittedName>
</protein>
<feature type="region of interest" description="Disordered" evidence="1">
    <location>
        <begin position="223"/>
        <end position="250"/>
    </location>
</feature>
<feature type="region of interest" description="Disordered" evidence="1">
    <location>
        <begin position="638"/>
        <end position="708"/>
    </location>
</feature>
<reference evidence="2 3" key="1">
    <citation type="journal article" date="2018" name="Mycol. Prog.">
        <title>Coniella lustricola, a new species from submerged detritus.</title>
        <authorList>
            <person name="Raudabaugh D.B."/>
            <person name="Iturriaga T."/>
            <person name="Carver A."/>
            <person name="Mondo S."/>
            <person name="Pangilinan J."/>
            <person name="Lipzen A."/>
            <person name="He G."/>
            <person name="Amirebrahimi M."/>
            <person name="Grigoriev I.V."/>
            <person name="Miller A.N."/>
        </authorList>
    </citation>
    <scope>NUCLEOTIDE SEQUENCE [LARGE SCALE GENOMIC DNA]</scope>
    <source>
        <strain evidence="2 3">B22-T-1</strain>
    </source>
</reference>
<organism evidence="2 3">
    <name type="scientific">Coniella lustricola</name>
    <dbReference type="NCBI Taxonomy" id="2025994"/>
    <lineage>
        <taxon>Eukaryota</taxon>
        <taxon>Fungi</taxon>
        <taxon>Dikarya</taxon>
        <taxon>Ascomycota</taxon>
        <taxon>Pezizomycotina</taxon>
        <taxon>Sordariomycetes</taxon>
        <taxon>Sordariomycetidae</taxon>
        <taxon>Diaporthales</taxon>
        <taxon>Schizoparmaceae</taxon>
        <taxon>Coniella</taxon>
    </lineage>
</organism>
<evidence type="ECO:0000313" key="3">
    <source>
        <dbReference type="Proteomes" id="UP000241462"/>
    </source>
</evidence>
<dbReference type="InParanoid" id="A0A2T3A3C7"/>
<proteinExistence type="predicted"/>
<dbReference type="EMBL" id="KZ678487">
    <property type="protein sequence ID" value="PSR82129.1"/>
    <property type="molecule type" value="Genomic_DNA"/>
</dbReference>
<gene>
    <name evidence="2" type="ORF">BD289DRAFT_25352</name>
</gene>
<evidence type="ECO:0000256" key="1">
    <source>
        <dbReference type="SAM" id="MobiDB-lite"/>
    </source>
</evidence>
<sequence>MLVTISISEKACFTRWPTQRPKARQFTATIQEELFDLLQRHYMESDDATTRLWLQSFQSPHLSGYATLPKETVKPSSHKYQVQTWRRTQLREEKRLQKAWYETDIAHLKGLQAQVHCLDESPRLYEGGSSLSSLRRPVCQARVFRQLVPTTVYAEHNATAEHTALFFFHQVFGWPELKAPRRVMLLSRIPARRKTRSAFELPLPPVDFASGRMGRGLDRDGIWSTRRWQGDQEPRGRASRRSRRRAASEPPAQMFTAAFLPHSDHNSKHLLVFPKMSLATIEKRTRRRSLSRTRIAEMFNWDTVLPEPQADRCFEPDYDHATGWTAASAASWNLHQFERLPRCSACDVEYRSTADARSCCLRVFEDSALCFSRMLGSEIQKYRPVSKLWTLWDWLPVAQFKMCCSAILPVLEHEARSNCANCGSGLHNLGSCSQPCGHCGNVTRESFIAFRQRFGKNKNLNSILQEGSAFHFHYAPWCPVLKHNRCKCGPFPQYHVAAKCAIVCSRDCGNVFRLGHFKHKNAMGCKSRCCMCGIRGHSGSQCKLRRCRCGGDHLGQDCRFHPECRTKGCDRYLCGYHCQSCGMERAQLAEGVSFVDKKCPGCLMDDIGVSAVADAAPGSESGVDVEADGATEETIRQTVAKPDTHSPKQKRRRNKRKHRTRPKEKKPWYAPLEPLLRPRKKKKKEEEVNIKVKAKTKKTVHARPGRLR</sequence>